<feature type="region of interest" description="Disordered" evidence="1">
    <location>
        <begin position="70"/>
        <end position="364"/>
    </location>
</feature>
<name>A0A1E1KK20_9HELO</name>
<dbReference type="OrthoDB" id="552755at2759"/>
<dbReference type="GO" id="GO:0005634">
    <property type="term" value="C:nucleus"/>
    <property type="evidence" value="ECO:0007669"/>
    <property type="project" value="TreeGrafter"/>
</dbReference>
<feature type="compositionally biased region" description="Polar residues" evidence="1">
    <location>
        <begin position="124"/>
        <end position="139"/>
    </location>
</feature>
<dbReference type="PANTHER" id="PTHR15410:SF2">
    <property type="entry name" value="HIRA-INTERACTING PROTEIN 3"/>
    <property type="match status" value="1"/>
</dbReference>
<sequence>MAPSEKAIVAGIYAAIKELHSTNPETLTVRNVRNKAEADLGTESGFLSNESWKEKSKKIIKDYANQLAEVAEEPEIPTPKAKAVAVQKSAPAMKKAAPLQKGNKRGAPEAKARDKKRQKRAKSPSDNETSELSEITPSEESAASDFGDSDSDAPKNKKKSKGKAKAPAKSQAKIRANVVSESEDLSDDEKELEDSDDSEAPKKKFRLKPRARTPVKRQLKSRAKIAGSDESEEDLDSEASAPKKKVSKKPTPKKAAPKKSKATVDSDAESEHQASASVLLATPKKAVPNSSAKATTLDSDAEDKPTSKSDDGGSKSEMSIVLDPTPKPKRQRAPKCEKKAKDPKVPKTGASTKAKAKASADLSPDEADIKILQSQLNKCGIKKIWQFELKQYGDDNKAKIRHLQNILKEIGMTGRYSDARAREIKEMRELQADLEAVKEGEKAWGLESGRRSRGAAPKRSMKVASEDEEESGEEGATKAARKSRSDDKAGSESDDDDDDQPPARKRRLDPGLAFLSSEEDSDE</sequence>
<feature type="compositionally biased region" description="Low complexity" evidence="1">
    <location>
        <begin position="347"/>
        <end position="360"/>
    </location>
</feature>
<feature type="compositionally biased region" description="Basic and acidic residues" evidence="1">
    <location>
        <begin position="334"/>
        <end position="345"/>
    </location>
</feature>
<feature type="compositionally biased region" description="Polar residues" evidence="1">
    <location>
        <begin position="288"/>
        <end position="298"/>
    </location>
</feature>
<organism evidence="2 3">
    <name type="scientific">Rhynchosporium agropyri</name>
    <dbReference type="NCBI Taxonomy" id="914238"/>
    <lineage>
        <taxon>Eukaryota</taxon>
        <taxon>Fungi</taxon>
        <taxon>Dikarya</taxon>
        <taxon>Ascomycota</taxon>
        <taxon>Pezizomycotina</taxon>
        <taxon>Leotiomycetes</taxon>
        <taxon>Helotiales</taxon>
        <taxon>Ploettnerulaceae</taxon>
        <taxon>Rhynchosporium</taxon>
    </lineage>
</organism>
<feature type="compositionally biased region" description="Acidic residues" evidence="1">
    <location>
        <begin position="181"/>
        <end position="198"/>
    </location>
</feature>
<protein>
    <recommendedName>
        <fullName evidence="4">Transcriptional regulator</fullName>
    </recommendedName>
</protein>
<evidence type="ECO:0000313" key="3">
    <source>
        <dbReference type="Proteomes" id="UP000178912"/>
    </source>
</evidence>
<evidence type="ECO:0000256" key="1">
    <source>
        <dbReference type="SAM" id="MobiDB-lite"/>
    </source>
</evidence>
<feature type="compositionally biased region" description="Basic residues" evidence="1">
    <location>
        <begin position="242"/>
        <end position="261"/>
    </location>
</feature>
<evidence type="ECO:0008006" key="4">
    <source>
        <dbReference type="Google" id="ProtNLM"/>
    </source>
</evidence>
<feature type="compositionally biased region" description="Basic residues" evidence="1">
    <location>
        <begin position="113"/>
        <end position="122"/>
    </location>
</feature>
<feature type="region of interest" description="Disordered" evidence="1">
    <location>
        <begin position="435"/>
        <end position="523"/>
    </location>
</feature>
<dbReference type="EMBL" id="FJUX01000036">
    <property type="protein sequence ID" value="CZS98385.1"/>
    <property type="molecule type" value="Genomic_DNA"/>
</dbReference>
<dbReference type="InterPro" id="IPR037647">
    <property type="entry name" value="HIRIP3"/>
</dbReference>
<dbReference type="PANTHER" id="PTHR15410">
    <property type="entry name" value="HIRA-INTERACTING PROTEIN 3"/>
    <property type="match status" value="1"/>
</dbReference>
<accession>A0A1E1KK20</accession>
<feature type="compositionally biased region" description="Basic residues" evidence="1">
    <location>
        <begin position="203"/>
        <end position="223"/>
    </location>
</feature>
<dbReference type="AlphaFoldDB" id="A0A1E1KK20"/>
<evidence type="ECO:0000313" key="2">
    <source>
        <dbReference type="EMBL" id="CZS98385.1"/>
    </source>
</evidence>
<feature type="compositionally biased region" description="Basic and acidic residues" evidence="1">
    <location>
        <begin position="435"/>
        <end position="450"/>
    </location>
</feature>
<feature type="compositionally biased region" description="Basic and acidic residues" evidence="1">
    <location>
        <begin position="302"/>
        <end position="314"/>
    </location>
</feature>
<gene>
    <name evidence="2" type="ORF">RAG0_07162</name>
</gene>
<dbReference type="Proteomes" id="UP000178912">
    <property type="component" value="Unassembled WGS sequence"/>
</dbReference>
<keyword evidence="3" id="KW-1185">Reference proteome</keyword>
<feature type="compositionally biased region" description="Basic residues" evidence="1">
    <location>
        <begin position="156"/>
        <end position="166"/>
    </location>
</feature>
<reference evidence="3" key="1">
    <citation type="submission" date="2016-03" db="EMBL/GenBank/DDBJ databases">
        <authorList>
            <person name="Guldener U."/>
        </authorList>
    </citation>
    <scope>NUCLEOTIDE SEQUENCE [LARGE SCALE GENOMIC DNA]</scope>
    <source>
        <strain evidence="3">04CH-RAC-A.6.1</strain>
    </source>
</reference>
<proteinExistence type="predicted"/>